<reference evidence="1" key="1">
    <citation type="journal article" date="2023" name="Mol. Phylogenet. Evol.">
        <title>Genome-scale phylogeny and comparative genomics of the fungal order Sordariales.</title>
        <authorList>
            <person name="Hensen N."/>
            <person name="Bonometti L."/>
            <person name="Westerberg I."/>
            <person name="Brannstrom I.O."/>
            <person name="Guillou S."/>
            <person name="Cros-Aarteil S."/>
            <person name="Calhoun S."/>
            <person name="Haridas S."/>
            <person name="Kuo A."/>
            <person name="Mondo S."/>
            <person name="Pangilinan J."/>
            <person name="Riley R."/>
            <person name="LaButti K."/>
            <person name="Andreopoulos B."/>
            <person name="Lipzen A."/>
            <person name="Chen C."/>
            <person name="Yan M."/>
            <person name="Daum C."/>
            <person name="Ng V."/>
            <person name="Clum A."/>
            <person name="Steindorff A."/>
            <person name="Ohm R.A."/>
            <person name="Martin F."/>
            <person name="Silar P."/>
            <person name="Natvig D.O."/>
            <person name="Lalanne C."/>
            <person name="Gautier V."/>
            <person name="Ament-Velasquez S.L."/>
            <person name="Kruys A."/>
            <person name="Hutchinson M.I."/>
            <person name="Powell A.J."/>
            <person name="Barry K."/>
            <person name="Miller A.N."/>
            <person name="Grigoriev I.V."/>
            <person name="Debuchy R."/>
            <person name="Gladieux P."/>
            <person name="Hiltunen Thoren M."/>
            <person name="Johannesson H."/>
        </authorList>
    </citation>
    <scope>NUCLEOTIDE SEQUENCE</scope>
    <source>
        <strain evidence="1">CBS 532.94</strain>
    </source>
</reference>
<protein>
    <submittedName>
        <fullName evidence="1">Uncharacterized protein</fullName>
    </submittedName>
</protein>
<feature type="non-terminal residue" evidence="1">
    <location>
        <position position="180"/>
    </location>
</feature>
<comment type="caution">
    <text evidence="1">The sequence shown here is derived from an EMBL/GenBank/DDBJ whole genome shotgun (WGS) entry which is preliminary data.</text>
</comment>
<accession>A0AAN7BZS4</accession>
<organism evidence="1 2">
    <name type="scientific">Achaetomium macrosporum</name>
    <dbReference type="NCBI Taxonomy" id="79813"/>
    <lineage>
        <taxon>Eukaryota</taxon>
        <taxon>Fungi</taxon>
        <taxon>Dikarya</taxon>
        <taxon>Ascomycota</taxon>
        <taxon>Pezizomycotina</taxon>
        <taxon>Sordariomycetes</taxon>
        <taxon>Sordariomycetidae</taxon>
        <taxon>Sordariales</taxon>
        <taxon>Chaetomiaceae</taxon>
        <taxon>Achaetomium</taxon>
    </lineage>
</organism>
<gene>
    <name evidence="1" type="ORF">C8A03DRAFT_39738</name>
</gene>
<evidence type="ECO:0000313" key="2">
    <source>
        <dbReference type="Proteomes" id="UP001303760"/>
    </source>
</evidence>
<evidence type="ECO:0000313" key="1">
    <source>
        <dbReference type="EMBL" id="KAK4232678.1"/>
    </source>
</evidence>
<name>A0AAN7BZS4_9PEZI</name>
<sequence>MGWFSSALQGIGHAVNWVKQNSGTIVQAASTIAQVAGAVGLAEGEDPADALFPNFTAAAGKKHVEKVLDSLPAQIRKDPTLEVIAAAVPAETTFLWFDPAPVDSKGQPNRGLVRDLGKMLTARSFPTLLPSSSGGIKAVDFGWLDVGLKIGQAIFGNIGAVEISKDGLIQSTSFSVPSGD</sequence>
<dbReference type="EMBL" id="MU861068">
    <property type="protein sequence ID" value="KAK4232678.1"/>
    <property type="molecule type" value="Genomic_DNA"/>
</dbReference>
<dbReference type="Proteomes" id="UP001303760">
    <property type="component" value="Unassembled WGS sequence"/>
</dbReference>
<reference evidence="1" key="2">
    <citation type="submission" date="2023-05" db="EMBL/GenBank/DDBJ databases">
        <authorList>
            <consortium name="Lawrence Berkeley National Laboratory"/>
            <person name="Steindorff A."/>
            <person name="Hensen N."/>
            <person name="Bonometti L."/>
            <person name="Westerberg I."/>
            <person name="Brannstrom I.O."/>
            <person name="Guillou S."/>
            <person name="Cros-Aarteil S."/>
            <person name="Calhoun S."/>
            <person name="Haridas S."/>
            <person name="Kuo A."/>
            <person name="Mondo S."/>
            <person name="Pangilinan J."/>
            <person name="Riley R."/>
            <person name="Labutti K."/>
            <person name="Andreopoulos B."/>
            <person name="Lipzen A."/>
            <person name="Chen C."/>
            <person name="Yanf M."/>
            <person name="Daum C."/>
            <person name="Ng V."/>
            <person name="Clum A."/>
            <person name="Ohm R."/>
            <person name="Martin F."/>
            <person name="Silar P."/>
            <person name="Natvig D."/>
            <person name="Lalanne C."/>
            <person name="Gautier V."/>
            <person name="Ament-Velasquez S.L."/>
            <person name="Kruys A."/>
            <person name="Hutchinson M.I."/>
            <person name="Powell A.J."/>
            <person name="Barry K."/>
            <person name="Miller A.N."/>
            <person name="Grigoriev I.V."/>
            <person name="Debuchy R."/>
            <person name="Gladieux P."/>
            <person name="Thoren M.H."/>
            <person name="Johannesson H."/>
        </authorList>
    </citation>
    <scope>NUCLEOTIDE SEQUENCE</scope>
    <source>
        <strain evidence="1">CBS 532.94</strain>
    </source>
</reference>
<keyword evidence="2" id="KW-1185">Reference proteome</keyword>
<proteinExistence type="predicted"/>
<dbReference type="AlphaFoldDB" id="A0AAN7BZS4"/>